<dbReference type="Gene3D" id="3.40.50.300">
    <property type="entry name" value="P-loop containing nucleotide triphosphate hydrolases"/>
    <property type="match status" value="1"/>
</dbReference>
<keyword evidence="2" id="KW-1185">Reference proteome</keyword>
<dbReference type="EMBL" id="JAEIOT010000005">
    <property type="protein sequence ID" value="MBI9000108.1"/>
    <property type="molecule type" value="Genomic_DNA"/>
</dbReference>
<sequence>MLCSCCLSGSGRWGEALIIREPAAPRQTAGDIVVMKQGRVVEADTADEIFAGAKEAYTRDLIDSVPGLGIELGATI</sequence>
<dbReference type="InterPro" id="IPR027417">
    <property type="entry name" value="P-loop_NTPase"/>
</dbReference>
<comment type="caution">
    <text evidence="1">The sequence shown here is derived from an EMBL/GenBank/DDBJ whole genome shotgun (WGS) entry which is preliminary data.</text>
</comment>
<accession>A0ABS0VXK9</accession>
<protein>
    <submittedName>
        <fullName evidence="1">Uncharacterized protein</fullName>
    </submittedName>
</protein>
<evidence type="ECO:0000313" key="1">
    <source>
        <dbReference type="EMBL" id="MBI9000108.1"/>
    </source>
</evidence>
<name>A0ABS0VXK9_9CORY</name>
<reference evidence="1 2" key="1">
    <citation type="submission" date="2020-12" db="EMBL/GenBank/DDBJ databases">
        <title>Genome public.</title>
        <authorList>
            <person name="Sun Q."/>
        </authorList>
    </citation>
    <scope>NUCLEOTIDE SEQUENCE [LARGE SCALE GENOMIC DNA]</scope>
    <source>
        <strain evidence="1 2">CCM 8864</strain>
    </source>
</reference>
<dbReference type="Proteomes" id="UP000625574">
    <property type="component" value="Unassembled WGS sequence"/>
</dbReference>
<organism evidence="1 2">
    <name type="scientific">Corynebacterium marambiense</name>
    <dbReference type="NCBI Taxonomy" id="2765364"/>
    <lineage>
        <taxon>Bacteria</taxon>
        <taxon>Bacillati</taxon>
        <taxon>Actinomycetota</taxon>
        <taxon>Actinomycetes</taxon>
        <taxon>Mycobacteriales</taxon>
        <taxon>Corynebacteriaceae</taxon>
        <taxon>Corynebacterium</taxon>
    </lineage>
</organism>
<proteinExistence type="predicted"/>
<evidence type="ECO:0000313" key="2">
    <source>
        <dbReference type="Proteomes" id="UP000625574"/>
    </source>
</evidence>
<gene>
    <name evidence="1" type="ORF">JDV76_03865</name>
</gene>
<dbReference type="RefSeq" id="WP_198735829.1">
    <property type="nucleotide sequence ID" value="NZ_JAEIOT010000005.1"/>
</dbReference>